<protein>
    <submittedName>
        <fullName evidence="1">Uncharacterized protein</fullName>
    </submittedName>
</protein>
<gene>
    <name evidence="1" type="ORF">HA052_10165</name>
</gene>
<sequence length="101" mass="11152">MALLGLGPKGRNRQAQRTWARASVAIAGIVERRGRERPFCNVFGMFVLQKSMKNSDLATCALQHFLDSRKPTSHNGNCCDATSRAQVKFAVVAELSILDIF</sequence>
<reference evidence="1 2" key="1">
    <citation type="submission" date="2020-03" db="EMBL/GenBank/DDBJ databases">
        <title>Draft genome sequence of environmentally isolated cultures.</title>
        <authorList>
            <person name="Wilson H.S."/>
            <person name="De Leon M.E."/>
        </authorList>
    </citation>
    <scope>NUCLEOTIDE SEQUENCE [LARGE SCALE GENOMIC DNA]</scope>
    <source>
        <strain evidence="1 2">HSC-31F16</strain>
    </source>
</reference>
<keyword evidence="2" id="KW-1185">Reference proteome</keyword>
<organism evidence="1 2">
    <name type="scientific">Chromobacterium fluminis</name>
    <dbReference type="NCBI Taxonomy" id="3044269"/>
    <lineage>
        <taxon>Bacteria</taxon>
        <taxon>Pseudomonadati</taxon>
        <taxon>Pseudomonadota</taxon>
        <taxon>Betaproteobacteria</taxon>
        <taxon>Neisseriales</taxon>
        <taxon>Chromobacteriaceae</taxon>
        <taxon>Chromobacterium</taxon>
    </lineage>
</organism>
<proteinExistence type="predicted"/>
<name>A0ABX0L9A3_9NEIS</name>
<dbReference type="Proteomes" id="UP001515641">
    <property type="component" value="Unassembled WGS sequence"/>
</dbReference>
<evidence type="ECO:0000313" key="1">
    <source>
        <dbReference type="EMBL" id="NHR05568.1"/>
    </source>
</evidence>
<evidence type="ECO:0000313" key="2">
    <source>
        <dbReference type="Proteomes" id="UP001515641"/>
    </source>
</evidence>
<dbReference type="EMBL" id="JAAOMA010000012">
    <property type="protein sequence ID" value="NHR05568.1"/>
    <property type="molecule type" value="Genomic_DNA"/>
</dbReference>
<comment type="caution">
    <text evidence="1">The sequence shown here is derived from an EMBL/GenBank/DDBJ whole genome shotgun (WGS) entry which is preliminary data.</text>
</comment>
<accession>A0ABX0L9A3</accession>